<feature type="repeat" description="ANK" evidence="3">
    <location>
        <begin position="196"/>
        <end position="228"/>
    </location>
</feature>
<dbReference type="Pfam" id="PF00640">
    <property type="entry name" value="PID"/>
    <property type="match status" value="1"/>
</dbReference>
<evidence type="ECO:0000313" key="8">
    <source>
        <dbReference type="Proteomes" id="UP000198287"/>
    </source>
</evidence>
<evidence type="ECO:0000259" key="6">
    <source>
        <dbReference type="PROSITE" id="PS50105"/>
    </source>
</evidence>
<dbReference type="InterPro" id="IPR033635">
    <property type="entry name" value="ANKS1/Caskin"/>
</dbReference>
<dbReference type="Proteomes" id="UP000198287">
    <property type="component" value="Unassembled WGS sequence"/>
</dbReference>
<dbReference type="Pfam" id="PF12796">
    <property type="entry name" value="Ank_2"/>
    <property type="match status" value="3"/>
</dbReference>
<feature type="compositionally biased region" description="Polar residues" evidence="4">
    <location>
        <begin position="428"/>
        <end position="438"/>
    </location>
</feature>
<dbReference type="Gene3D" id="2.30.29.30">
    <property type="entry name" value="Pleckstrin-homology domain (PH domain)/Phosphotyrosine-binding domain (PTB)"/>
    <property type="match status" value="1"/>
</dbReference>
<feature type="repeat" description="ANK" evidence="3">
    <location>
        <begin position="118"/>
        <end position="150"/>
    </location>
</feature>
<dbReference type="Gene3D" id="1.10.150.50">
    <property type="entry name" value="Transcription Factor, Ets-1"/>
    <property type="match status" value="2"/>
</dbReference>
<sequence>MGKDQELIEAARNGDFNIVQKILNSRAKKGTFSSLRRGPGANAQDANGFTALHHAAVNRHKAIVELLLSHEASTNIVDLQGSSPLHLAAWSGNEDIVKLLLTQGPSVPGPNVNLMNKSSETALHMAAQFGHTEVVKLLLQHGSDPVITNERQTRRETALDLAAQYGRFETVQLLLKSHPELLACYTNVSTTKQQMFTHTPLHLASRNGHRAVVEALVRAGFDANARTSQGTALHEAALCGKVDVVKTLLDAGIDVCVADSQRRTAVDRLNEVGLKTPVAKEIAELIRNALKKKYSSQPKNSSPLCSPWESGPPVNNKDGKLPLSQIYDNHSYSEAETKLPRYSPHHSPKPNTFVRGKTRRSMDVNMGKGPDFEKPISTPPKKPPRRNLSASPTHPDFGGDHAELMIIGRNKSLDEGVYSDRWRKSLTTYDTSQSTESIDLSPVETHKHNNSGAKSDNSNSSSAVFNGGMTTSDELSLRKTKSKSQHLGLDSSQFVSVAHIRLRDAKSEQNVSPLGLTTKESFDDLDHIDDDFHHSHHMANSHGINHYAVIRHPKPVANHQGLPGSEDKKIRTLSRGPKPAIAPKPTIPPKPKNIKRQMHSYDNVIDENKSKTPAQRRTTPKSTSMSILSPVDVDQEWENITLFMDSFNGKDGESGEVTNTYGLSPLGKWLAPIRMTEYEQLLASSGFDDVQFLGADILDETCLLEIGMLNAQHRKIVAARAHLTDVKWPPRVEGIPKLQPGCETPASVDQWLKDLHLEKYVPTFRKNMYRDPTRLAKLCNDELITLLEIDLLGHRRRILAAANRILVSNGVGGRGGGGGGGINRNGSCGIQTTSSSSRFENGVGVDELEDGSLPLRDPNHLVSGVSSALKTAWRHSPETLIDGSVTYKAIYVGSSQVHEFSTTDAIQKAIQEIRSKEISNKSKTVMMAVGSASAGSVLLLNTQVTLIVSASVVSWYNAKTKNLIKEQDIRSIQCTCQASDDLRHLALVTRTPDTNDKSHSCHVFLLDSVELATEAILTLGQAFEVAYQLALGSNTQSRDNKGHMRSKSANQLSTKAAPPPSSSSSSSSSPTSKLKQRDKGFNNNVTNNNNSHHCRSLSVDEIPPPPNLGISKSSSNSPQIDPHLKKDYQFPRAESFSFSSNSNLTRAPIVCPIVSKEEL</sequence>
<feature type="compositionally biased region" description="Polar residues" evidence="4">
    <location>
        <begin position="611"/>
        <end position="625"/>
    </location>
</feature>
<dbReference type="Gene3D" id="1.25.40.20">
    <property type="entry name" value="Ankyrin repeat-containing domain"/>
    <property type="match status" value="3"/>
</dbReference>
<feature type="region of interest" description="Disordered" evidence="4">
    <location>
        <begin position="293"/>
        <end position="323"/>
    </location>
</feature>
<dbReference type="InterPro" id="IPR011993">
    <property type="entry name" value="PH-like_dom_sf"/>
</dbReference>
<feature type="compositionally biased region" description="Low complexity" evidence="4">
    <location>
        <begin position="1062"/>
        <end position="1073"/>
    </location>
</feature>
<feature type="region of interest" description="Disordered" evidence="4">
    <location>
        <begin position="1034"/>
        <end position="1125"/>
    </location>
</feature>
<keyword evidence="8" id="KW-1185">Reference proteome</keyword>
<feature type="compositionally biased region" description="Low complexity" evidence="4">
    <location>
        <begin position="450"/>
        <end position="462"/>
    </location>
</feature>
<feature type="region of interest" description="Disordered" evidence="4">
    <location>
        <begin position="338"/>
        <end position="401"/>
    </location>
</feature>
<dbReference type="PANTHER" id="PTHR24174:SF1">
    <property type="entry name" value="IP14385P"/>
    <property type="match status" value="1"/>
</dbReference>
<evidence type="ECO:0000313" key="7">
    <source>
        <dbReference type="EMBL" id="OXA52722.1"/>
    </source>
</evidence>
<feature type="repeat" description="ANK" evidence="3">
    <location>
        <begin position="228"/>
        <end position="260"/>
    </location>
</feature>
<feature type="repeat" description="ANK" evidence="3">
    <location>
        <begin position="80"/>
        <end position="112"/>
    </location>
</feature>
<dbReference type="GO" id="GO:0005829">
    <property type="term" value="C:cytosol"/>
    <property type="evidence" value="ECO:0007669"/>
    <property type="project" value="TreeGrafter"/>
</dbReference>
<feature type="compositionally biased region" description="Pro residues" evidence="4">
    <location>
        <begin position="580"/>
        <end position="591"/>
    </location>
</feature>
<evidence type="ECO:0000256" key="4">
    <source>
        <dbReference type="SAM" id="MobiDB-lite"/>
    </source>
</evidence>
<dbReference type="InterPro" id="IPR002110">
    <property type="entry name" value="Ankyrin_rpt"/>
</dbReference>
<feature type="compositionally biased region" description="Polar residues" evidence="4">
    <location>
        <begin position="1110"/>
        <end position="1119"/>
    </location>
</feature>
<dbReference type="EMBL" id="LNIX01000006">
    <property type="protein sequence ID" value="OXA52722.1"/>
    <property type="molecule type" value="Genomic_DNA"/>
</dbReference>
<feature type="repeat" description="ANK" evidence="3">
    <location>
        <begin position="47"/>
        <end position="79"/>
    </location>
</feature>
<dbReference type="STRING" id="158441.A0A226E4Q0"/>
<dbReference type="AlphaFoldDB" id="A0A226E4Q0"/>
<dbReference type="PROSITE" id="PS50105">
    <property type="entry name" value="SAM_DOMAIN"/>
    <property type="match status" value="1"/>
</dbReference>
<keyword evidence="1" id="KW-0677">Repeat</keyword>
<feature type="domain" description="PID" evidence="5">
    <location>
        <begin position="883"/>
        <end position="1028"/>
    </location>
</feature>
<dbReference type="PROSITE" id="PS50088">
    <property type="entry name" value="ANK_REPEAT"/>
    <property type="match status" value="5"/>
</dbReference>
<evidence type="ECO:0000256" key="3">
    <source>
        <dbReference type="PROSITE-ProRule" id="PRU00023"/>
    </source>
</evidence>
<dbReference type="Pfam" id="PF00536">
    <property type="entry name" value="SAM_1"/>
    <property type="match status" value="1"/>
</dbReference>
<dbReference type="PROSITE" id="PS01179">
    <property type="entry name" value="PID"/>
    <property type="match status" value="1"/>
</dbReference>
<dbReference type="OMA" id="VIYRQHA"/>
<dbReference type="InterPro" id="IPR036770">
    <property type="entry name" value="Ankyrin_rpt-contain_sf"/>
</dbReference>
<dbReference type="InterPro" id="IPR001660">
    <property type="entry name" value="SAM"/>
</dbReference>
<dbReference type="SMART" id="SM00462">
    <property type="entry name" value="PTB"/>
    <property type="match status" value="1"/>
</dbReference>
<name>A0A226E4Q0_FOLCA</name>
<feature type="region of interest" description="Disordered" evidence="4">
    <location>
        <begin position="816"/>
        <end position="838"/>
    </location>
</feature>
<accession>A0A226E4Q0</accession>
<dbReference type="OrthoDB" id="5314041at2759"/>
<keyword evidence="2 3" id="KW-0040">ANK repeat</keyword>
<evidence type="ECO:0000256" key="2">
    <source>
        <dbReference type="ARBA" id="ARBA00023043"/>
    </source>
</evidence>
<gene>
    <name evidence="7" type="ORF">Fcan01_12075</name>
</gene>
<dbReference type="SUPFAM" id="SSF50729">
    <property type="entry name" value="PH domain-like"/>
    <property type="match status" value="1"/>
</dbReference>
<reference evidence="7 8" key="1">
    <citation type="submission" date="2015-12" db="EMBL/GenBank/DDBJ databases">
        <title>The genome of Folsomia candida.</title>
        <authorList>
            <person name="Faddeeva A."/>
            <person name="Derks M.F."/>
            <person name="Anvar Y."/>
            <person name="Smit S."/>
            <person name="Van Straalen N."/>
            <person name="Roelofs D."/>
        </authorList>
    </citation>
    <scope>NUCLEOTIDE SEQUENCE [LARGE SCALE GENOMIC DNA]</scope>
    <source>
        <strain evidence="7 8">VU population</strain>
        <tissue evidence="7">Whole body</tissue>
    </source>
</reference>
<feature type="compositionally biased region" description="Polar residues" evidence="4">
    <location>
        <begin position="295"/>
        <end position="304"/>
    </location>
</feature>
<dbReference type="SMART" id="SM00248">
    <property type="entry name" value="ANK"/>
    <property type="match status" value="7"/>
</dbReference>
<dbReference type="InterPro" id="IPR013761">
    <property type="entry name" value="SAM/pointed_sf"/>
</dbReference>
<feature type="region of interest" description="Disordered" evidence="4">
    <location>
        <begin position="428"/>
        <end position="487"/>
    </location>
</feature>
<evidence type="ECO:0000256" key="1">
    <source>
        <dbReference type="ARBA" id="ARBA00022737"/>
    </source>
</evidence>
<comment type="caution">
    <text evidence="7">The sequence shown here is derived from an EMBL/GenBank/DDBJ whole genome shotgun (WGS) entry which is preliminary data.</text>
</comment>
<dbReference type="PROSITE" id="PS50297">
    <property type="entry name" value="ANK_REP_REGION"/>
    <property type="match status" value="5"/>
</dbReference>
<dbReference type="InterPro" id="IPR006020">
    <property type="entry name" value="PTB/PI_dom"/>
</dbReference>
<feature type="domain" description="SAM" evidence="6">
    <location>
        <begin position="743"/>
        <end position="808"/>
    </location>
</feature>
<dbReference type="SUPFAM" id="SSF47769">
    <property type="entry name" value="SAM/Pointed domain"/>
    <property type="match status" value="2"/>
</dbReference>
<feature type="region of interest" description="Disordered" evidence="4">
    <location>
        <begin position="556"/>
        <end position="625"/>
    </location>
</feature>
<protein>
    <submittedName>
        <fullName evidence="7">Ankyrin repeat and sterile alpha motif domain-containing protein 1B</fullName>
    </submittedName>
</protein>
<evidence type="ECO:0000259" key="5">
    <source>
        <dbReference type="PROSITE" id="PS01179"/>
    </source>
</evidence>
<dbReference type="PANTHER" id="PTHR24174">
    <property type="entry name" value="ANKYRIN REPEAT AND STERILE ALPHA MOTIF DOMAIN-CONTAINING PROTEIN 1"/>
    <property type="match status" value="1"/>
</dbReference>
<dbReference type="PRINTS" id="PR01415">
    <property type="entry name" value="ANKYRIN"/>
</dbReference>
<dbReference type="SMART" id="SM00454">
    <property type="entry name" value="SAM"/>
    <property type="match status" value="2"/>
</dbReference>
<organism evidence="7 8">
    <name type="scientific">Folsomia candida</name>
    <name type="common">Springtail</name>
    <dbReference type="NCBI Taxonomy" id="158441"/>
    <lineage>
        <taxon>Eukaryota</taxon>
        <taxon>Metazoa</taxon>
        <taxon>Ecdysozoa</taxon>
        <taxon>Arthropoda</taxon>
        <taxon>Hexapoda</taxon>
        <taxon>Collembola</taxon>
        <taxon>Entomobryomorpha</taxon>
        <taxon>Isotomoidea</taxon>
        <taxon>Isotomidae</taxon>
        <taxon>Proisotominae</taxon>
        <taxon>Folsomia</taxon>
    </lineage>
</organism>
<dbReference type="SUPFAM" id="SSF48403">
    <property type="entry name" value="Ankyrin repeat"/>
    <property type="match status" value="1"/>
</dbReference>
<proteinExistence type="predicted"/>